<gene>
    <name evidence="3" type="ORF">CYPRO_1640</name>
</gene>
<dbReference type="AlphaFoldDB" id="A0A345UK89"/>
<proteinExistence type="predicted"/>
<dbReference type="OrthoDB" id="14196at2"/>
<evidence type="ECO:0000313" key="3">
    <source>
        <dbReference type="EMBL" id="AXJ00891.1"/>
    </source>
</evidence>
<evidence type="ECO:0000259" key="2">
    <source>
        <dbReference type="PROSITE" id="PS50198"/>
    </source>
</evidence>
<dbReference type="PROSITE" id="PS51257">
    <property type="entry name" value="PROKAR_LIPOPROTEIN"/>
    <property type="match status" value="1"/>
</dbReference>
<dbReference type="GO" id="GO:0003755">
    <property type="term" value="F:peptidyl-prolyl cis-trans isomerase activity"/>
    <property type="evidence" value="ECO:0007669"/>
    <property type="project" value="UniProtKB-KW"/>
</dbReference>
<dbReference type="Proteomes" id="UP000254808">
    <property type="component" value="Chromosome"/>
</dbReference>
<evidence type="ECO:0000313" key="4">
    <source>
        <dbReference type="Proteomes" id="UP000254808"/>
    </source>
</evidence>
<dbReference type="KEGG" id="cprv:CYPRO_1640"/>
<keyword evidence="1 3" id="KW-0413">Isomerase</keyword>
<keyword evidence="4" id="KW-1185">Reference proteome</keyword>
<organism evidence="3 4">
    <name type="scientific">Cyclonatronum proteinivorum</name>
    <dbReference type="NCBI Taxonomy" id="1457365"/>
    <lineage>
        <taxon>Bacteria</taxon>
        <taxon>Pseudomonadati</taxon>
        <taxon>Balneolota</taxon>
        <taxon>Balneolia</taxon>
        <taxon>Balneolales</taxon>
        <taxon>Cyclonatronaceae</taxon>
        <taxon>Cyclonatronum</taxon>
    </lineage>
</organism>
<name>A0A345UK89_9BACT</name>
<dbReference type="PANTHER" id="PTHR47245">
    <property type="entry name" value="PEPTIDYLPROLYL ISOMERASE"/>
    <property type="match status" value="1"/>
</dbReference>
<dbReference type="InterPro" id="IPR000297">
    <property type="entry name" value="PPIase_PpiC"/>
</dbReference>
<dbReference type="EMBL" id="CP027806">
    <property type="protein sequence ID" value="AXJ00891.1"/>
    <property type="molecule type" value="Genomic_DNA"/>
</dbReference>
<keyword evidence="1" id="KW-0697">Rotamase</keyword>
<dbReference type="Pfam" id="PF00639">
    <property type="entry name" value="Rotamase"/>
    <property type="match status" value="2"/>
</dbReference>
<accession>A0A345UK89</accession>
<dbReference type="RefSeq" id="WP_114984141.1">
    <property type="nucleotide sequence ID" value="NZ_CP027806.1"/>
</dbReference>
<dbReference type="PANTHER" id="PTHR47245:SF2">
    <property type="entry name" value="PEPTIDYL-PROLYL CIS-TRANS ISOMERASE HP_0175-RELATED"/>
    <property type="match status" value="1"/>
</dbReference>
<feature type="domain" description="PpiC" evidence="2">
    <location>
        <begin position="135"/>
        <end position="240"/>
    </location>
</feature>
<evidence type="ECO:0000256" key="1">
    <source>
        <dbReference type="PROSITE-ProRule" id="PRU00278"/>
    </source>
</evidence>
<dbReference type="InterPro" id="IPR046357">
    <property type="entry name" value="PPIase_dom_sf"/>
</dbReference>
<dbReference type="Gene3D" id="3.10.50.40">
    <property type="match status" value="2"/>
</dbReference>
<reference evidence="3 4" key="1">
    <citation type="submission" date="2018-03" db="EMBL/GenBank/DDBJ databases">
        <title>Phenotypic and genomic properties of Cyclonatronum proteinivorum gen. nov., sp. nov., a haloalkaliphilic bacteroidete from soda lakes possessing Na+-translocating rhodopsin.</title>
        <authorList>
            <person name="Toshchakov S.V."/>
            <person name="Korzhenkov A."/>
            <person name="Samarov N.I."/>
            <person name="Kublanov I.V."/>
            <person name="Muntyan M.S."/>
            <person name="Sorokin D.Y."/>
        </authorList>
    </citation>
    <scope>NUCLEOTIDE SEQUENCE [LARGE SCALE GENOMIC DNA]</scope>
    <source>
        <strain evidence="3 4">Omega</strain>
    </source>
</reference>
<dbReference type="SUPFAM" id="SSF54534">
    <property type="entry name" value="FKBP-like"/>
    <property type="match status" value="2"/>
</dbReference>
<sequence>MKPNGFASIITFIAAALLFGACSILNIGQQDSPEEAVIGKVDGGEITFAELRSSFFISPLQEEQDPEEIKEEMMAFLDMYLIYRARVAAAKAEGYFEDEDVLRELNQYQKQSVFPYWLEMRFREELLDELVARSKTEVGTSHILISVSADASPADTLAAWNQLMEARDIFLDPEDDTDFNTLAERFSTRQRGQSMGGDLGFISGGWAVKPFEDVAFSTQPGEVSMPFRTSFGYHIVHVYEVRETVPDRSYSHIYFRTRGGENTPESAMERAEKAFTQLQEGQPWDDVTLAFSEDPDTRQSGGNIGWIQPARFQPQFLENINRLSEQGEWSEPFESEYGIHIARLDSIRTYQNEEQLREELYERLRNLPRYRENRSFTLQNVRQSAGEVFHEESFALFEQKLNETENRHIASVALSSENRALPLYDIHDRTFTLGEFYDYLMQQLNGTGEGPFSYGMIEDFKQFAAEEVIVDVTKAEFPDFADLSNRYHEGLAVFRLVEGQVWNYAAQDTTRLKEIFEANRDNYRFGTRYRYYRISADTEERLHEAQEVIRHGVAIEEVREAVSGLILRTDMINNLSDFPFDHLQGLEAGDFTEIFEYRNRPSMLYLAEIKEPRRMTFEEAFMRVSADFQPIREQEWNAYLSERFQVTAFPERLREVLENTNVIQ</sequence>
<feature type="domain" description="PpiC" evidence="2">
    <location>
        <begin position="245"/>
        <end position="346"/>
    </location>
</feature>
<dbReference type="InterPro" id="IPR050245">
    <property type="entry name" value="PrsA_foldase"/>
</dbReference>
<dbReference type="PROSITE" id="PS50198">
    <property type="entry name" value="PPIC_PPIASE_2"/>
    <property type="match status" value="2"/>
</dbReference>
<protein>
    <submittedName>
        <fullName evidence="3">Peptidyl-prolyl cis-trans isomerase SurA</fullName>
    </submittedName>
</protein>